<name>A0A2R6RLW1_9APHY</name>
<dbReference type="Proteomes" id="UP000186601">
    <property type="component" value="Unassembled WGS sequence"/>
</dbReference>
<dbReference type="AlphaFoldDB" id="A0A2R6RLW1"/>
<sequence>MPVTPITSLEQFRETIKSDKVTVFDFWASWCGPCKAISPVYEHLSNITPEVEFYNVNVDQQPEITEEMPTFMAFKRGQKINEVLGSNPDNLEVLLNTSESASKIVQSKRQTSEESYGAERGVLRVRTRTELE</sequence>
<accession>A0A2R6RLW1</accession>
<dbReference type="InterPro" id="IPR013766">
    <property type="entry name" value="Thioredoxin_domain"/>
</dbReference>
<dbReference type="CDD" id="cd02947">
    <property type="entry name" value="TRX_family"/>
    <property type="match status" value="1"/>
</dbReference>
<gene>
    <name evidence="3" type="ORF">PHLCEN_2v2452</name>
</gene>
<dbReference type="EMBL" id="MLYV02000224">
    <property type="protein sequence ID" value="PSS31006.1"/>
    <property type="molecule type" value="Genomic_DNA"/>
</dbReference>
<feature type="domain" description="Thioredoxin" evidence="2">
    <location>
        <begin position="1"/>
        <end position="103"/>
    </location>
</feature>
<proteinExistence type="predicted"/>
<dbReference type="Pfam" id="PF00085">
    <property type="entry name" value="Thioredoxin"/>
    <property type="match status" value="1"/>
</dbReference>
<dbReference type="Gene3D" id="3.40.30.10">
    <property type="entry name" value="Glutaredoxin"/>
    <property type="match status" value="1"/>
</dbReference>
<organism evidence="3 4">
    <name type="scientific">Hermanssonia centrifuga</name>
    <dbReference type="NCBI Taxonomy" id="98765"/>
    <lineage>
        <taxon>Eukaryota</taxon>
        <taxon>Fungi</taxon>
        <taxon>Dikarya</taxon>
        <taxon>Basidiomycota</taxon>
        <taxon>Agaricomycotina</taxon>
        <taxon>Agaricomycetes</taxon>
        <taxon>Polyporales</taxon>
        <taxon>Meruliaceae</taxon>
        <taxon>Hermanssonia</taxon>
    </lineage>
</organism>
<comment type="caution">
    <text evidence="3">The sequence shown here is derived from an EMBL/GenBank/DDBJ whole genome shotgun (WGS) entry which is preliminary data.</text>
</comment>
<dbReference type="PANTHER" id="PTHR46115">
    <property type="entry name" value="THIOREDOXIN-LIKE PROTEIN 1"/>
    <property type="match status" value="1"/>
</dbReference>
<evidence type="ECO:0000259" key="2">
    <source>
        <dbReference type="PROSITE" id="PS51352"/>
    </source>
</evidence>
<reference evidence="3 4" key="1">
    <citation type="submission" date="2018-02" db="EMBL/GenBank/DDBJ databases">
        <title>Genome sequence of the basidiomycete white-rot fungus Phlebia centrifuga.</title>
        <authorList>
            <person name="Granchi Z."/>
            <person name="Peng M."/>
            <person name="de Vries R.P."/>
            <person name="Hilden K."/>
            <person name="Makela M.R."/>
            <person name="Grigoriev I."/>
            <person name="Riley R."/>
        </authorList>
    </citation>
    <scope>NUCLEOTIDE SEQUENCE [LARGE SCALE GENOMIC DNA]</scope>
    <source>
        <strain evidence="3 4">FBCC195</strain>
    </source>
</reference>
<dbReference type="PROSITE" id="PS51352">
    <property type="entry name" value="THIOREDOXIN_2"/>
    <property type="match status" value="1"/>
</dbReference>
<dbReference type="OrthoDB" id="2121326at2759"/>
<dbReference type="InterPro" id="IPR036249">
    <property type="entry name" value="Thioredoxin-like_sf"/>
</dbReference>
<dbReference type="PRINTS" id="PR00421">
    <property type="entry name" value="THIOREDOXIN"/>
</dbReference>
<keyword evidence="4" id="KW-1185">Reference proteome</keyword>
<protein>
    <recommendedName>
        <fullName evidence="2">Thioredoxin domain-containing protein</fullName>
    </recommendedName>
</protein>
<dbReference type="STRING" id="98765.A0A2R6RLW1"/>
<keyword evidence="1" id="KW-1015">Disulfide bond</keyword>
<evidence type="ECO:0000256" key="1">
    <source>
        <dbReference type="ARBA" id="ARBA00023157"/>
    </source>
</evidence>
<dbReference type="SUPFAM" id="SSF52833">
    <property type="entry name" value="Thioredoxin-like"/>
    <property type="match status" value="1"/>
</dbReference>
<evidence type="ECO:0000313" key="4">
    <source>
        <dbReference type="Proteomes" id="UP000186601"/>
    </source>
</evidence>
<evidence type="ECO:0000313" key="3">
    <source>
        <dbReference type="EMBL" id="PSS31006.1"/>
    </source>
</evidence>